<protein>
    <submittedName>
        <fullName evidence="2">Uncharacterized protein</fullName>
    </submittedName>
</protein>
<proteinExistence type="predicted"/>
<feature type="region of interest" description="Disordered" evidence="1">
    <location>
        <begin position="1"/>
        <end position="33"/>
    </location>
</feature>
<organism evidence="2 3">
    <name type="scientific">Channa argus</name>
    <name type="common">Northern snakehead</name>
    <name type="synonym">Ophicephalus argus</name>
    <dbReference type="NCBI Taxonomy" id="215402"/>
    <lineage>
        <taxon>Eukaryota</taxon>
        <taxon>Metazoa</taxon>
        <taxon>Chordata</taxon>
        <taxon>Craniata</taxon>
        <taxon>Vertebrata</taxon>
        <taxon>Euteleostomi</taxon>
        <taxon>Actinopterygii</taxon>
        <taxon>Neopterygii</taxon>
        <taxon>Teleostei</taxon>
        <taxon>Neoteleostei</taxon>
        <taxon>Acanthomorphata</taxon>
        <taxon>Anabantaria</taxon>
        <taxon>Anabantiformes</taxon>
        <taxon>Channoidei</taxon>
        <taxon>Channidae</taxon>
        <taxon>Channa</taxon>
    </lineage>
</organism>
<name>A0A6G1QX52_CHAAH</name>
<evidence type="ECO:0000313" key="3">
    <source>
        <dbReference type="Proteomes" id="UP000503349"/>
    </source>
</evidence>
<dbReference type="AlphaFoldDB" id="A0A6G1QX52"/>
<dbReference type="EMBL" id="CM015712">
    <property type="protein sequence ID" value="KAF3706883.1"/>
    <property type="molecule type" value="Genomic_DNA"/>
</dbReference>
<keyword evidence="3" id="KW-1185">Reference proteome</keyword>
<evidence type="ECO:0000256" key="1">
    <source>
        <dbReference type="SAM" id="MobiDB-lite"/>
    </source>
</evidence>
<reference evidence="2 3" key="1">
    <citation type="submission" date="2019-02" db="EMBL/GenBank/DDBJ databases">
        <title>Opniocepnalus argus genome.</title>
        <authorList>
            <person name="Zhou C."/>
            <person name="Xiao S."/>
        </authorList>
    </citation>
    <scope>NUCLEOTIDE SEQUENCE [LARGE SCALE GENOMIC DNA]</scope>
    <source>
        <strain evidence="2">OARG1902GOOAL</strain>
        <tissue evidence="2">Muscle</tissue>
    </source>
</reference>
<accession>A0A6G1QX52</accession>
<gene>
    <name evidence="2" type="ORF">EXN66_Car000054</name>
</gene>
<evidence type="ECO:0000313" key="2">
    <source>
        <dbReference type="EMBL" id="KAF3706883.1"/>
    </source>
</evidence>
<reference evidence="3" key="2">
    <citation type="submission" date="2019-02" db="EMBL/GenBank/DDBJ databases">
        <title>Opniocepnalus argus Var Kimnra genome.</title>
        <authorList>
            <person name="Zhou C."/>
            <person name="Xiao S."/>
        </authorList>
    </citation>
    <scope>NUCLEOTIDE SEQUENCE [LARGE SCALE GENOMIC DNA]</scope>
</reference>
<dbReference type="Proteomes" id="UP000503349">
    <property type="component" value="Chromosome 1"/>
</dbReference>
<sequence length="51" mass="5450">MPKNAKTAAPIPHIGSSDHLSVSLKSTTKTTNSEGRQVVATECYFSFKGLL</sequence>
<feature type="compositionally biased region" description="Low complexity" evidence="1">
    <location>
        <begin position="20"/>
        <end position="33"/>
    </location>
</feature>